<dbReference type="KEGG" id="dpu:SU48_03635"/>
<dbReference type="PATRIC" id="fig|1182568.3.peg.758"/>
<evidence type="ECO:0000256" key="1">
    <source>
        <dbReference type="ARBA" id="ARBA00022801"/>
    </source>
</evidence>
<protein>
    <submittedName>
        <fullName evidence="2">Thioesterase</fullName>
    </submittedName>
</protein>
<evidence type="ECO:0000313" key="3">
    <source>
        <dbReference type="Proteomes" id="UP000077363"/>
    </source>
</evidence>
<keyword evidence="1" id="KW-0378">Hydrolase</keyword>
<dbReference type="EMBL" id="CP011387">
    <property type="protein sequence ID" value="ANE43015.1"/>
    <property type="molecule type" value="Genomic_DNA"/>
</dbReference>
<keyword evidence="3" id="KW-1185">Reference proteome</keyword>
<dbReference type="AlphaFoldDB" id="A0A172T7J2"/>
<proteinExistence type="predicted"/>
<dbReference type="GO" id="GO:0047617">
    <property type="term" value="F:fatty acyl-CoA hydrolase activity"/>
    <property type="evidence" value="ECO:0007669"/>
    <property type="project" value="TreeGrafter"/>
</dbReference>
<accession>A0A172T7J2</accession>
<dbReference type="PANTHER" id="PTHR31793">
    <property type="entry name" value="4-HYDROXYBENZOYL-COA THIOESTERASE FAMILY MEMBER"/>
    <property type="match status" value="1"/>
</dbReference>
<evidence type="ECO:0000313" key="2">
    <source>
        <dbReference type="EMBL" id="ANE43015.1"/>
    </source>
</evidence>
<dbReference type="STRING" id="1182568.SU48_03635"/>
<dbReference type="RefSeq" id="WP_064014070.1">
    <property type="nucleotide sequence ID" value="NZ_CP011387.1"/>
</dbReference>
<dbReference type="SUPFAM" id="SSF54637">
    <property type="entry name" value="Thioesterase/thiol ester dehydrase-isomerase"/>
    <property type="match status" value="1"/>
</dbReference>
<name>A0A172T7J2_9DEIO</name>
<sequence length="157" mass="17324">MKLSIPDADVLWDALPDSRKHALTVTVAPGDLDDLSHVNNTVYLAWCEQAARAHALRLDMGTDALIALGAVPVARQHVIDYHKPALLGDRVRIRTALTTSVGVRSVRAYTLDRLNDGDAEDTNGVRLAECQTTWVWVDPVSGRPKRTPPEVMERFGF</sequence>
<reference evidence="2 3" key="1">
    <citation type="submission" date="2015-01" db="EMBL/GenBank/DDBJ databases">
        <title>Deinococcus puniceus/DY1/ whole genome sequencing.</title>
        <authorList>
            <person name="Kim M.K."/>
            <person name="Srinivasan S."/>
            <person name="Lee J.-J."/>
        </authorList>
    </citation>
    <scope>NUCLEOTIDE SEQUENCE [LARGE SCALE GENOMIC DNA]</scope>
    <source>
        <strain evidence="2 3">DY1</strain>
    </source>
</reference>
<dbReference type="OrthoDB" id="9801517at2"/>
<dbReference type="InterPro" id="IPR029069">
    <property type="entry name" value="HotDog_dom_sf"/>
</dbReference>
<dbReference type="Proteomes" id="UP000077363">
    <property type="component" value="Chromosome"/>
</dbReference>
<dbReference type="Gene3D" id="3.10.129.10">
    <property type="entry name" value="Hotdog Thioesterase"/>
    <property type="match status" value="1"/>
</dbReference>
<dbReference type="CDD" id="cd00586">
    <property type="entry name" value="4HBT"/>
    <property type="match status" value="1"/>
</dbReference>
<dbReference type="PANTHER" id="PTHR31793:SF37">
    <property type="entry name" value="ACYL-COA THIOESTER HYDROLASE YBGC"/>
    <property type="match status" value="1"/>
</dbReference>
<dbReference type="Pfam" id="PF13279">
    <property type="entry name" value="4HBT_2"/>
    <property type="match status" value="1"/>
</dbReference>
<organism evidence="2 3">
    <name type="scientific">Deinococcus puniceus</name>
    <dbReference type="NCBI Taxonomy" id="1182568"/>
    <lineage>
        <taxon>Bacteria</taxon>
        <taxon>Thermotogati</taxon>
        <taxon>Deinococcota</taxon>
        <taxon>Deinococci</taxon>
        <taxon>Deinococcales</taxon>
        <taxon>Deinococcaceae</taxon>
        <taxon>Deinococcus</taxon>
    </lineage>
</organism>
<dbReference type="InterPro" id="IPR050563">
    <property type="entry name" value="4-hydroxybenzoyl-CoA_TE"/>
</dbReference>
<gene>
    <name evidence="2" type="ORF">SU48_03635</name>
</gene>